<proteinExistence type="predicted"/>
<dbReference type="Proteomes" id="UP000827174">
    <property type="component" value="Segment"/>
</dbReference>
<gene>
    <name evidence="1" type="primary">gp47</name>
</gene>
<reference evidence="1" key="1">
    <citation type="submission" date="2020-09" db="EMBL/GenBank/DDBJ databases">
        <title>Temperate bacteriophages infecting mucin-degrading bacterium Ruminococcus gnavus from the human gut.</title>
        <authorList>
            <person name="Khokhlova E.V."/>
            <person name="Shkoporov A.N."/>
            <person name="Draper L.A."/>
            <person name="Kingston A.R."/>
            <person name="Forde A."/>
            <person name="Ross R.P."/>
            <person name="Hill C."/>
        </authorList>
    </citation>
    <scope>NUCLEOTIDE SEQUENCE</scope>
</reference>
<name>A0AAE7T2C0_9CAUD</name>
<keyword evidence="2" id="KW-1185">Reference proteome</keyword>
<protein>
    <submittedName>
        <fullName evidence="1">Zinc-ribbon domain containing protein</fullName>
    </submittedName>
</protein>
<evidence type="ECO:0000313" key="1">
    <source>
        <dbReference type="EMBL" id="QOI66308.1"/>
    </source>
</evidence>
<evidence type="ECO:0000313" key="2">
    <source>
        <dbReference type="Proteomes" id="UP000827174"/>
    </source>
</evidence>
<accession>A0AAE7T2C0</accession>
<dbReference type="EMBL" id="MT980840">
    <property type="protein sequence ID" value="QOI66308.1"/>
    <property type="molecule type" value="Genomic_DNA"/>
</dbReference>
<organism evidence="1 2">
    <name type="scientific">Ruminococcus phage phiRgIBDN1</name>
    <dbReference type="NCBI Taxonomy" id="2772520"/>
    <lineage>
        <taxon>Viruses</taxon>
        <taxon>Duplodnaviria</taxon>
        <taxon>Heunggongvirae</taxon>
        <taxon>Uroviricota</taxon>
        <taxon>Caudoviricetes</taxon>
        <taxon>Munstervirinae</taxon>
        <taxon>Adovirus</taxon>
        <taxon>Adovirus IBDN1</taxon>
    </lineage>
</organism>
<sequence length="105" mass="12355">MDEKKVREAIGRLQVGINAKREMIRHNKAFFQKQDNSYLESDIEVYCTAIEALEKQLPKKVENWNGQASCPRCKRLFGNMADIEMFCYWDSDCCNHCGQRLDWSE</sequence>